<dbReference type="PROSITE" id="PS51755">
    <property type="entry name" value="OMPR_PHOB"/>
    <property type="match status" value="1"/>
</dbReference>
<dbReference type="InterPro" id="IPR005158">
    <property type="entry name" value="BTAD"/>
</dbReference>
<evidence type="ECO:0000256" key="3">
    <source>
        <dbReference type="PROSITE-ProRule" id="PRU01091"/>
    </source>
</evidence>
<sequence length="1043" mass="109254">MQVGILGPLEVRVGGADVALGGARLRTLLIRLAIDAGRTVPVAALVEALWPEEPGAAPRQIHALHSLMSRLRRAIPGDGRVCSVAGGYRLELPPDAVDAVRFERLARAGRVALQGSDPHTARSALGEALALWRGAALADVADEPFAAADIARLDELRLAATEDRAQAELLGGAEPAVLVAELTALTTAHPRRERAQALLLRALHADGRSAEALERYEYLRSALADGLGTDPSPQLRAAHLAVLRAEEPRSARHRRGNLRTALTTFVGRQEERALVARRLGASRLVTLTGPGGAGKTRLATTVAADMAGGLRGGAWLVELAAVTDPAGVAQAALDAFGSQGTGSAAGHPIDRLVDAVSPAPTLLVLDNCEHLLDAAAVVCEELLVRCPALSVLATSREPLGITAEALVPVPPLPLAAPTASVEEIRESPAVRLFAQRAAAADPDFVLARETTTAVADVCRHLDGLPLAIELAAARARSVPVEYLATMLDDRFQLLTGGSRTVLPRHRTLAAVIGWSWELLTEDERRLAEALSVFPGTITPAAAECVGPSGIPVAPTLGALVDKSLLHRVAGPGVRYRMLETIREYGLRRLSASGDAGRARAAHARHFLELAEAAMPDLRGPEQLRWIPALTAERENLLGALRQARTVGDDDTAVRLAAALSFFLTLQGDHAQAARLLREALAVPTTTPVTIRAPAVAAYLINTVLSGDVIEDAAELDRFRAAAGSGHPSALVIGPLLATLSGDAAGGLMETEPPPRAARFGKGMFWLVRALLRGGHGDLPGARGDLTAAAGEFRALGERWGSAVSLTYLGAAQLLLGDRDGALAALLDACVPAAELGNDDHQRVWLATAYIYAGDTDRARAELSTVIAGHPAAHHLALARMRLGDMDRQDGDLVAAAREYDHALHAAGDESDRQFRVKYRSGLAQLSLARGDIAGARSDLHAALAGAVATADATQLGIVAATIASLRACQGVPDAAAVVLGAGHAVRGAADAHHPDVARLTDELRRALGDRFTGRYEQGRALDRRGATALLSSEIAAADRLGWS</sequence>
<keyword evidence="6" id="KW-1185">Reference proteome</keyword>
<dbReference type="SUPFAM" id="SSF48452">
    <property type="entry name" value="TPR-like"/>
    <property type="match status" value="2"/>
</dbReference>
<dbReference type="PANTHER" id="PTHR47691:SF3">
    <property type="entry name" value="HTH-TYPE TRANSCRIPTIONAL REGULATOR RV0890C-RELATED"/>
    <property type="match status" value="1"/>
</dbReference>
<organism evidence="5 6">
    <name type="scientific">Pseudonocardia alaniniphila</name>
    <dbReference type="NCBI Taxonomy" id="75291"/>
    <lineage>
        <taxon>Bacteria</taxon>
        <taxon>Bacillati</taxon>
        <taxon>Actinomycetota</taxon>
        <taxon>Actinomycetes</taxon>
        <taxon>Pseudonocardiales</taxon>
        <taxon>Pseudonocardiaceae</taxon>
        <taxon>Pseudonocardia</taxon>
    </lineage>
</organism>
<feature type="domain" description="OmpR/PhoB-type" evidence="4">
    <location>
        <begin position="1"/>
        <end position="92"/>
    </location>
</feature>
<protein>
    <submittedName>
        <fullName evidence="5">AfsR/SARP family transcriptional regulator</fullName>
    </submittedName>
</protein>
<keyword evidence="2 3" id="KW-0238">DNA-binding</keyword>
<dbReference type="EMBL" id="JAKXMK010000008">
    <property type="protein sequence ID" value="MCH6166178.1"/>
    <property type="molecule type" value="Genomic_DNA"/>
</dbReference>
<dbReference type="InterPro" id="IPR027417">
    <property type="entry name" value="P-loop_NTPase"/>
</dbReference>
<dbReference type="InterPro" id="IPR036388">
    <property type="entry name" value="WH-like_DNA-bd_sf"/>
</dbReference>
<dbReference type="InterPro" id="IPR011990">
    <property type="entry name" value="TPR-like_helical_dom_sf"/>
</dbReference>
<dbReference type="PANTHER" id="PTHR47691">
    <property type="entry name" value="REGULATOR-RELATED"/>
    <property type="match status" value="1"/>
</dbReference>
<dbReference type="InterPro" id="IPR001867">
    <property type="entry name" value="OmpR/PhoB-type_DNA-bd"/>
</dbReference>
<dbReference type="SMART" id="SM01043">
    <property type="entry name" value="BTAD"/>
    <property type="match status" value="1"/>
</dbReference>
<proteinExistence type="inferred from homology"/>
<evidence type="ECO:0000259" key="4">
    <source>
        <dbReference type="PROSITE" id="PS51755"/>
    </source>
</evidence>
<evidence type="ECO:0000256" key="1">
    <source>
        <dbReference type="ARBA" id="ARBA00005820"/>
    </source>
</evidence>
<gene>
    <name evidence="5" type="ORF">MMF94_10830</name>
</gene>
<dbReference type="Gene3D" id="1.10.10.10">
    <property type="entry name" value="Winged helix-like DNA-binding domain superfamily/Winged helix DNA-binding domain"/>
    <property type="match status" value="1"/>
</dbReference>
<evidence type="ECO:0000256" key="2">
    <source>
        <dbReference type="ARBA" id="ARBA00023125"/>
    </source>
</evidence>
<evidence type="ECO:0000313" key="6">
    <source>
        <dbReference type="Proteomes" id="UP001299970"/>
    </source>
</evidence>
<dbReference type="SMART" id="SM00862">
    <property type="entry name" value="Trans_reg_C"/>
    <property type="match status" value="1"/>
</dbReference>
<name>A0ABS9TCQ8_9PSEU</name>
<dbReference type="Pfam" id="PF03704">
    <property type="entry name" value="BTAD"/>
    <property type="match status" value="1"/>
</dbReference>
<dbReference type="CDD" id="cd15831">
    <property type="entry name" value="BTAD"/>
    <property type="match status" value="1"/>
</dbReference>
<accession>A0ABS9TCQ8</accession>
<dbReference type="RefSeq" id="WP_241036210.1">
    <property type="nucleotide sequence ID" value="NZ_JAKXMK010000008.1"/>
</dbReference>
<dbReference type="SUPFAM" id="SSF52540">
    <property type="entry name" value="P-loop containing nucleoside triphosphate hydrolases"/>
    <property type="match status" value="1"/>
</dbReference>
<dbReference type="Proteomes" id="UP001299970">
    <property type="component" value="Unassembled WGS sequence"/>
</dbReference>
<dbReference type="SUPFAM" id="SSF46894">
    <property type="entry name" value="C-terminal effector domain of the bipartite response regulators"/>
    <property type="match status" value="1"/>
</dbReference>
<comment type="similarity">
    <text evidence="1">Belongs to the AfsR/DnrI/RedD regulatory family.</text>
</comment>
<comment type="caution">
    <text evidence="5">The sequence shown here is derived from an EMBL/GenBank/DDBJ whole genome shotgun (WGS) entry which is preliminary data.</text>
</comment>
<reference evidence="5 6" key="1">
    <citation type="submission" date="2022-03" db="EMBL/GenBank/DDBJ databases">
        <title>Pseudonocardia alaer sp. nov., a novel actinomycete isolated from reed forest soil.</title>
        <authorList>
            <person name="Wang L."/>
        </authorList>
    </citation>
    <scope>NUCLEOTIDE SEQUENCE [LARGE SCALE GENOMIC DNA]</scope>
    <source>
        <strain evidence="5 6">Y-16303</strain>
    </source>
</reference>
<dbReference type="InterPro" id="IPR016032">
    <property type="entry name" value="Sig_transdc_resp-reg_C-effctor"/>
</dbReference>
<feature type="DNA-binding region" description="OmpR/PhoB-type" evidence="3">
    <location>
        <begin position="1"/>
        <end position="92"/>
    </location>
</feature>
<dbReference type="Gene3D" id="1.25.40.10">
    <property type="entry name" value="Tetratricopeptide repeat domain"/>
    <property type="match status" value="2"/>
</dbReference>
<evidence type="ECO:0000313" key="5">
    <source>
        <dbReference type="EMBL" id="MCH6166178.1"/>
    </source>
</evidence>